<dbReference type="InterPro" id="IPR036188">
    <property type="entry name" value="FAD/NAD-bd_sf"/>
</dbReference>
<protein>
    <submittedName>
        <fullName evidence="3">Pyridine nucleotide-disulphide oxidoreductase, putative</fullName>
    </submittedName>
</protein>
<dbReference type="VEuPathDB" id="TriTrypDB:ADEAN_000443200"/>
<dbReference type="PANTHER" id="PTHR10632">
    <property type="entry name" value="SULFIDE:QUINONE OXIDOREDUCTASE"/>
    <property type="match status" value="1"/>
</dbReference>
<reference evidence="3 4" key="1">
    <citation type="submission" date="2020-08" db="EMBL/GenBank/DDBJ databases">
        <authorList>
            <person name="Newling K."/>
            <person name="Davey J."/>
            <person name="Forrester S."/>
        </authorList>
    </citation>
    <scope>NUCLEOTIDE SEQUENCE [LARGE SCALE GENOMIC DNA]</scope>
    <source>
        <strain evidence="4">Crithidia deanei Carvalho (ATCC PRA-265)</strain>
    </source>
</reference>
<dbReference type="PANTHER" id="PTHR10632:SF2">
    <property type="entry name" value="SULFIDE:QUINONE OXIDOREDUCTASE, MITOCHONDRIAL"/>
    <property type="match status" value="1"/>
</dbReference>
<keyword evidence="1" id="KW-0812">Transmembrane</keyword>
<dbReference type="EMBL" id="LR877151">
    <property type="protein sequence ID" value="CAD2216954.1"/>
    <property type="molecule type" value="Genomic_DNA"/>
</dbReference>
<keyword evidence="4" id="KW-1185">Reference proteome</keyword>
<evidence type="ECO:0000259" key="2">
    <source>
        <dbReference type="Pfam" id="PF07992"/>
    </source>
</evidence>
<dbReference type="GO" id="GO:0070221">
    <property type="term" value="P:sulfide oxidation, using sulfide:quinone oxidoreductase"/>
    <property type="evidence" value="ECO:0007669"/>
    <property type="project" value="TreeGrafter"/>
</dbReference>
<accession>A0A7G2CDM2</accession>
<dbReference type="InterPro" id="IPR015904">
    <property type="entry name" value="Sulphide_quinone_reductase"/>
</dbReference>
<evidence type="ECO:0000313" key="4">
    <source>
        <dbReference type="Proteomes" id="UP000515908"/>
    </source>
</evidence>
<feature type="domain" description="FAD/NAD(P)-binding" evidence="2">
    <location>
        <begin position="66"/>
        <end position="196"/>
    </location>
</feature>
<organism evidence="3 4">
    <name type="scientific">Angomonas deanei</name>
    <dbReference type="NCBI Taxonomy" id="59799"/>
    <lineage>
        <taxon>Eukaryota</taxon>
        <taxon>Discoba</taxon>
        <taxon>Euglenozoa</taxon>
        <taxon>Kinetoplastea</taxon>
        <taxon>Metakinetoplastina</taxon>
        <taxon>Trypanosomatida</taxon>
        <taxon>Trypanosomatidae</taxon>
        <taxon>Strigomonadinae</taxon>
        <taxon>Angomonas</taxon>
    </lineage>
</organism>
<dbReference type="InterPro" id="IPR023753">
    <property type="entry name" value="FAD/NAD-binding_dom"/>
</dbReference>
<proteinExistence type="predicted"/>
<dbReference type="SUPFAM" id="SSF51905">
    <property type="entry name" value="FAD/NAD(P)-binding domain"/>
    <property type="match status" value="1"/>
</dbReference>
<gene>
    <name evidence="3" type="ORF">ADEAN_000443200</name>
</gene>
<dbReference type="GO" id="GO:0005739">
    <property type="term" value="C:mitochondrion"/>
    <property type="evidence" value="ECO:0007669"/>
    <property type="project" value="TreeGrafter"/>
</dbReference>
<evidence type="ECO:0000256" key="1">
    <source>
        <dbReference type="SAM" id="Phobius"/>
    </source>
</evidence>
<dbReference type="Gene3D" id="3.50.50.100">
    <property type="match status" value="1"/>
</dbReference>
<dbReference type="Pfam" id="PF07992">
    <property type="entry name" value="Pyr_redox_2"/>
    <property type="match status" value="1"/>
</dbReference>
<feature type="transmembrane region" description="Helical" evidence="1">
    <location>
        <begin position="23"/>
        <end position="42"/>
    </location>
</feature>
<dbReference type="GO" id="GO:0071949">
    <property type="term" value="F:FAD binding"/>
    <property type="evidence" value="ECO:0007669"/>
    <property type="project" value="TreeGrafter"/>
</dbReference>
<keyword evidence="1" id="KW-0472">Membrane</keyword>
<feature type="transmembrane region" description="Helical" evidence="1">
    <location>
        <begin position="63"/>
        <end position="84"/>
    </location>
</feature>
<name>A0A7G2CDM2_9TRYP</name>
<dbReference type="OrthoDB" id="5376590at2759"/>
<dbReference type="GO" id="GO:0070224">
    <property type="term" value="F:sulfide:quinone oxidoreductase activity"/>
    <property type="evidence" value="ECO:0007669"/>
    <property type="project" value="TreeGrafter"/>
</dbReference>
<evidence type="ECO:0000313" key="3">
    <source>
        <dbReference type="EMBL" id="CAD2216954.1"/>
    </source>
</evidence>
<dbReference type="Gene3D" id="3.50.50.60">
    <property type="entry name" value="FAD/NAD(P)-binding domain"/>
    <property type="match status" value="2"/>
</dbReference>
<dbReference type="AlphaFoldDB" id="A0A7G2CDM2"/>
<sequence length="496" mass="55623">MYIPKKTKKPINLFKVEYSRRSMMVAGVMIGGTILTALYLTLRDFQEKERLDKRHERRVKATYNPRVLIIGSGTGGAAMASLIANGYPEAQVTVVERERKQMFTAMLPLAQVGTRSYDLNSRSGVDYLRSPAAFNVTTEAELIMGEVLEVKPKDNCVIIKPESLNRREDASYTVLKDGTLSHPYDVLVVAGGAQRTLGHLRSYLKQEDIDTYKIAVNPGITRDVLSHMFGGNIIHVKVPPSSFIREKEKERARLKGKVETIEIGLTDTNSNSWENTPYRRLAQFGKVDTAEAQTKTQETVDYYPCRQHDGTFTGTVNMMWGYLDHVKKFPFITYIAATADDQPLGPAPSKVNQAIASFWKRCQANTPNDHFHVLRHSYVTDVDSKNNKVQLYNYKEKVNFILPYTLMLLDLPLLAPSFIQRSGLHRKELEKPVRGVSLEEESHFMDVDPQTLQHKTYPNIFGIGDVAGLPTIKSYGAVFVAAGSGLTQRGAGTTQP</sequence>
<keyword evidence="1" id="KW-1133">Transmembrane helix</keyword>
<dbReference type="Proteomes" id="UP000515908">
    <property type="component" value="Chromosome 07"/>
</dbReference>